<keyword evidence="1" id="KW-0175">Coiled coil</keyword>
<sequence>MSSQSRSPSHLSRDADGLDENTPAKLSFLAYLGLQPVSSSPKCPTSSATQEPGERMDPEMARLVAKTLLRWKLEAQAVAQATKEARRKKAIKAAEDRQLKREQKKLLEQEKKNKRIEKLRLGKELREKQILEEKEMQRVQAKILKQKEKELLKKQKLDEKRINKEKKLQLRILEREKAKALKKTKKATCVADLKETAQVTSIQEEQLEETEMEWVCSPAPESQKNKHGLNLILKKVAKKAQSHRSHPYKRQKSSNDKLF</sequence>
<feature type="coiled-coil region" evidence="1">
    <location>
        <begin position="163"/>
        <end position="210"/>
    </location>
</feature>
<feature type="region of interest" description="Disordered" evidence="2">
    <location>
        <begin position="236"/>
        <end position="259"/>
    </location>
</feature>
<evidence type="ECO:0000313" key="4">
    <source>
        <dbReference type="Proteomes" id="UP001153269"/>
    </source>
</evidence>
<reference evidence="3" key="1">
    <citation type="submission" date="2020-03" db="EMBL/GenBank/DDBJ databases">
        <authorList>
            <person name="Weist P."/>
        </authorList>
    </citation>
    <scope>NUCLEOTIDE SEQUENCE</scope>
</reference>
<feature type="compositionally biased region" description="Low complexity" evidence="2">
    <location>
        <begin position="1"/>
        <end position="10"/>
    </location>
</feature>
<feature type="region of interest" description="Disordered" evidence="2">
    <location>
        <begin position="36"/>
        <end position="58"/>
    </location>
</feature>
<dbReference type="AlphaFoldDB" id="A0A9N7YM94"/>
<dbReference type="EMBL" id="CADEAL010001125">
    <property type="protein sequence ID" value="CAB1429334.1"/>
    <property type="molecule type" value="Genomic_DNA"/>
</dbReference>
<evidence type="ECO:0000256" key="1">
    <source>
        <dbReference type="SAM" id="Coils"/>
    </source>
</evidence>
<dbReference type="Proteomes" id="UP001153269">
    <property type="component" value="Unassembled WGS sequence"/>
</dbReference>
<accession>A0A9N7YM94</accession>
<keyword evidence="4" id="KW-1185">Reference proteome</keyword>
<comment type="caution">
    <text evidence="3">The sequence shown here is derived from an EMBL/GenBank/DDBJ whole genome shotgun (WGS) entry which is preliminary data.</text>
</comment>
<gene>
    <name evidence="3" type="ORF">PLEPLA_LOCUS17311</name>
</gene>
<evidence type="ECO:0000256" key="2">
    <source>
        <dbReference type="SAM" id="MobiDB-lite"/>
    </source>
</evidence>
<name>A0A9N7YM94_PLEPL</name>
<feature type="compositionally biased region" description="Basic residues" evidence="2">
    <location>
        <begin position="236"/>
        <end position="252"/>
    </location>
</feature>
<feature type="compositionally biased region" description="Polar residues" evidence="2">
    <location>
        <begin position="36"/>
        <end position="50"/>
    </location>
</feature>
<feature type="coiled-coil region" evidence="1">
    <location>
        <begin position="92"/>
        <end position="124"/>
    </location>
</feature>
<feature type="region of interest" description="Disordered" evidence="2">
    <location>
        <begin position="1"/>
        <end position="20"/>
    </location>
</feature>
<protein>
    <submittedName>
        <fullName evidence="3">Uncharacterized protein</fullName>
    </submittedName>
</protein>
<proteinExistence type="predicted"/>
<organism evidence="3 4">
    <name type="scientific">Pleuronectes platessa</name>
    <name type="common">European plaice</name>
    <dbReference type="NCBI Taxonomy" id="8262"/>
    <lineage>
        <taxon>Eukaryota</taxon>
        <taxon>Metazoa</taxon>
        <taxon>Chordata</taxon>
        <taxon>Craniata</taxon>
        <taxon>Vertebrata</taxon>
        <taxon>Euteleostomi</taxon>
        <taxon>Actinopterygii</taxon>
        <taxon>Neopterygii</taxon>
        <taxon>Teleostei</taxon>
        <taxon>Neoteleostei</taxon>
        <taxon>Acanthomorphata</taxon>
        <taxon>Carangaria</taxon>
        <taxon>Pleuronectiformes</taxon>
        <taxon>Pleuronectoidei</taxon>
        <taxon>Pleuronectidae</taxon>
        <taxon>Pleuronectes</taxon>
    </lineage>
</organism>
<evidence type="ECO:0000313" key="3">
    <source>
        <dbReference type="EMBL" id="CAB1429334.1"/>
    </source>
</evidence>